<evidence type="ECO:0000259" key="2">
    <source>
        <dbReference type="Pfam" id="PF01814"/>
    </source>
</evidence>
<proteinExistence type="predicted"/>
<accession>A0ABY0IQ10</accession>
<reference evidence="3 4" key="1">
    <citation type="submission" date="2019-02" db="EMBL/GenBank/DDBJ databases">
        <title>Genomic Encyclopedia of Type Strains, Phase IV (KMG-IV): sequencing the most valuable type-strain genomes for metagenomic binning, comparative biology and taxonomic classification.</title>
        <authorList>
            <person name="Goeker M."/>
        </authorList>
    </citation>
    <scope>NUCLEOTIDE SEQUENCE [LARGE SCALE GENOMIC DNA]</scope>
    <source>
        <strain evidence="3 4">DSM 21223</strain>
    </source>
</reference>
<sequence length="177" mass="19246">MSLLRKIFGDSPPPPAPEAPPMPEPVPAARSGPAPGTQIHYHPALVHQLTDEHLVLLQAFGAIQSAAAQGNLAEAASLLEKFRVRLQGHLLTENVRLYIYLEHQLAGDPSSFALIHEFRQEMDGIGKALAAFLRKYQNLAAEPGLAPAFVDELAGVGKVLVERIQREEATLYPLYTA</sequence>
<organism evidence="3 4">
    <name type="scientific">Azospira oryzae</name>
    <dbReference type="NCBI Taxonomy" id="146939"/>
    <lineage>
        <taxon>Bacteria</taxon>
        <taxon>Pseudomonadati</taxon>
        <taxon>Pseudomonadota</taxon>
        <taxon>Betaproteobacteria</taxon>
        <taxon>Rhodocyclales</taxon>
        <taxon>Rhodocyclaceae</taxon>
        <taxon>Azospira</taxon>
    </lineage>
</organism>
<dbReference type="EMBL" id="SHKM01000002">
    <property type="protein sequence ID" value="RZT76759.1"/>
    <property type="molecule type" value="Genomic_DNA"/>
</dbReference>
<evidence type="ECO:0000313" key="3">
    <source>
        <dbReference type="EMBL" id="RZT76759.1"/>
    </source>
</evidence>
<dbReference type="Proteomes" id="UP000292136">
    <property type="component" value="Unassembled WGS sequence"/>
</dbReference>
<feature type="compositionally biased region" description="Pro residues" evidence="1">
    <location>
        <begin position="11"/>
        <end position="26"/>
    </location>
</feature>
<dbReference type="InterPro" id="IPR012312">
    <property type="entry name" value="Hemerythrin-like"/>
</dbReference>
<evidence type="ECO:0000313" key="4">
    <source>
        <dbReference type="Proteomes" id="UP000292136"/>
    </source>
</evidence>
<keyword evidence="4" id="KW-1185">Reference proteome</keyword>
<protein>
    <submittedName>
        <fullName evidence="3">Hemerythrin HHE cation binding domain-containing protein</fullName>
    </submittedName>
</protein>
<gene>
    <name evidence="3" type="ORF">EV678_2642</name>
</gene>
<dbReference type="Pfam" id="PF01814">
    <property type="entry name" value="Hemerythrin"/>
    <property type="match status" value="1"/>
</dbReference>
<evidence type="ECO:0000256" key="1">
    <source>
        <dbReference type="SAM" id="MobiDB-lite"/>
    </source>
</evidence>
<feature type="region of interest" description="Disordered" evidence="1">
    <location>
        <begin position="7"/>
        <end position="34"/>
    </location>
</feature>
<dbReference type="Gene3D" id="1.20.120.1370">
    <property type="entry name" value="Regulator of RNA polymerase sigma(70) subunit, domain 4"/>
    <property type="match status" value="1"/>
</dbReference>
<dbReference type="InterPro" id="IPR038309">
    <property type="entry name" value="Rsd/AlgQ_sf"/>
</dbReference>
<comment type="caution">
    <text evidence="3">The sequence shown here is derived from an EMBL/GenBank/DDBJ whole genome shotgun (WGS) entry which is preliminary data.</text>
</comment>
<name>A0ABY0IQ10_9RHOO</name>
<feature type="domain" description="Hemerythrin-like" evidence="2">
    <location>
        <begin position="45"/>
        <end position="174"/>
    </location>
</feature>